<gene>
    <name evidence="7" type="primary">rps3</name>
</gene>
<evidence type="ECO:0000256" key="3">
    <source>
        <dbReference type="ARBA" id="ARBA00022980"/>
    </source>
</evidence>
<evidence type="ECO:0000256" key="1">
    <source>
        <dbReference type="ARBA" id="ARBA00004173"/>
    </source>
</evidence>
<keyword evidence="4 7" id="KW-0496">Mitochondrion</keyword>
<name>A0A8K1ZR11_9AGAM</name>
<keyword evidence="3 7" id="KW-0689">Ribosomal protein</keyword>
<evidence type="ECO:0000256" key="2">
    <source>
        <dbReference type="ARBA" id="ARBA00010761"/>
    </source>
</evidence>
<dbReference type="AlphaFoldDB" id="A0A8K1ZR11"/>
<dbReference type="GO" id="GO:0006412">
    <property type="term" value="P:translation"/>
    <property type="evidence" value="ECO:0007669"/>
    <property type="project" value="InterPro"/>
</dbReference>
<geneLocation type="mitochondrion" evidence="7"/>
<keyword evidence="5" id="KW-0687">Ribonucleoprotein</keyword>
<accession>A0A8K1ZR11</accession>
<evidence type="ECO:0000256" key="4">
    <source>
        <dbReference type="ARBA" id="ARBA00023128"/>
    </source>
</evidence>
<organism evidence="7">
    <name type="scientific">Butyriboletus roseoflavus</name>
    <dbReference type="NCBI Taxonomy" id="1325616"/>
    <lineage>
        <taxon>Eukaryota</taxon>
        <taxon>Fungi</taxon>
        <taxon>Dikarya</taxon>
        <taxon>Basidiomycota</taxon>
        <taxon>Agaricomycotina</taxon>
        <taxon>Agaricomycetes</taxon>
        <taxon>Agaricomycetidae</taxon>
        <taxon>Boletales</taxon>
        <taxon>Boletineae</taxon>
        <taxon>Boletaceae</taxon>
        <taxon>Boletoideae</taxon>
        <taxon>Butyriboletus</taxon>
    </lineage>
</organism>
<reference evidence="7" key="1">
    <citation type="submission" date="2021-05" db="EMBL/GenBank/DDBJ databases">
        <title>Characterization of the complete mitochondrial genome of Butyriboletus roseoflavus.</title>
        <authorList>
            <person name="Li Q."/>
            <person name="Peng C."/>
        </authorList>
    </citation>
    <scope>NUCLEOTIDE SEQUENCE</scope>
</reference>
<dbReference type="GO" id="GO:0005739">
    <property type="term" value="C:mitochondrion"/>
    <property type="evidence" value="ECO:0007669"/>
    <property type="project" value="UniProtKB-SubCell"/>
</dbReference>
<dbReference type="GO" id="GO:1990904">
    <property type="term" value="C:ribonucleoprotein complex"/>
    <property type="evidence" value="ECO:0007669"/>
    <property type="project" value="UniProtKB-KW"/>
</dbReference>
<evidence type="ECO:0000313" key="7">
    <source>
        <dbReference type="EMBL" id="UHB41851.1"/>
    </source>
</evidence>
<dbReference type="GO" id="GO:0005840">
    <property type="term" value="C:ribosome"/>
    <property type="evidence" value="ECO:0007669"/>
    <property type="project" value="UniProtKB-KW"/>
</dbReference>
<proteinExistence type="inferred from homology"/>
<comment type="subcellular location">
    <subcellularLocation>
        <location evidence="1">Mitochondrion</location>
    </subcellularLocation>
</comment>
<dbReference type="InterPro" id="IPR007980">
    <property type="entry name" value="Ribosomal_uS3m_fun"/>
</dbReference>
<dbReference type="GO" id="GO:0003735">
    <property type="term" value="F:structural constituent of ribosome"/>
    <property type="evidence" value="ECO:0007669"/>
    <property type="project" value="InterPro"/>
</dbReference>
<comment type="similarity">
    <text evidence="2">Belongs to the universal ribosomal protein uS3 family.</text>
</comment>
<evidence type="ECO:0000256" key="6">
    <source>
        <dbReference type="ARBA" id="ARBA00035157"/>
    </source>
</evidence>
<evidence type="ECO:0000256" key="5">
    <source>
        <dbReference type="ARBA" id="ARBA00023274"/>
    </source>
</evidence>
<sequence>MSMNQKYKGTEHNPSYIIGNFNGFFKNSSKTKINFFRRKLQSLQFYSKQIKNYKSQNNSLDLLNVTKEQLNTQSKINTNTRLNNVTQINDNMINKYIDNNIINNIKFPLNLLVNNNSNNNIKNINYIRLISNYYPDLAVSKNNIYKFNINNTRLIQNIYTLLHSAFVSMQCLISQPRISYMNNKIFIQLFFYPDVKLSKHMKAKWSQNIINKLLNKLDYNTKKEITKLFKSTYFNSKQKMIKLFNKLNFNDQKEVIRNFTMPSKQIKQIIETIINRNESLKMSDTNAQKRIKRLFNNAFINYNKPIQYSENNCNINKLQNNSMFLNIYNHKLKILAQLLSKIFNKPVQLELIRLHYPFYDPNIIVNLLSYFSENLKIRRLLGKIYKSALITKPTANIQRKRFSVIPGYLTGLTIKFAGRFPTQKIVPRKTIKTEKIGSLARKKAVLVETARFSNKNRRGSFSITVSTGLHLNNFLK</sequence>
<protein>
    <recommendedName>
        <fullName evidence="6">Small ribosomal subunit protein uS3m</fullName>
    </recommendedName>
</protein>
<dbReference type="EMBL" id="MZ202357">
    <property type="protein sequence ID" value="UHB41851.1"/>
    <property type="molecule type" value="Genomic_DNA"/>
</dbReference>
<dbReference type="Pfam" id="PF05316">
    <property type="entry name" value="VAR1"/>
    <property type="match status" value="1"/>
</dbReference>